<dbReference type="AlphaFoldDB" id="A0A7D7QBI0"/>
<accession>A0A7D7QBI0</accession>
<evidence type="ECO:0000313" key="2">
    <source>
        <dbReference type="Proteomes" id="UP000514713"/>
    </source>
</evidence>
<reference evidence="2" key="1">
    <citation type="submission" date="2020-06" db="EMBL/GenBank/DDBJ databases">
        <title>Nostoc edaphicum CCNP1411 genome.</title>
        <authorList>
            <person name="Fidor A."/>
            <person name="Grabski M."/>
            <person name="Gawor J."/>
            <person name="Gromadka R."/>
            <person name="Wegrzyn G."/>
            <person name="Mazur-Marzec H."/>
        </authorList>
    </citation>
    <scope>NUCLEOTIDE SEQUENCE [LARGE SCALE GENOMIC DNA]</scope>
    <source>
        <strain evidence="2">CCNP1411</strain>
    </source>
</reference>
<dbReference type="EMBL" id="CP054698">
    <property type="protein sequence ID" value="QMS91657.1"/>
    <property type="molecule type" value="Genomic_DNA"/>
</dbReference>
<proteinExistence type="predicted"/>
<sequence>MTDIQTGQMTWRLPGSSECALHLRHNASEPWRSYKEFPQYFLPDPPGFSEGYATFLALLKKNWQPL</sequence>
<organism evidence="1 2">
    <name type="scientific">Nostoc edaphicum CCNP1411</name>
    <dbReference type="NCBI Taxonomy" id="1472755"/>
    <lineage>
        <taxon>Bacteria</taxon>
        <taxon>Bacillati</taxon>
        <taxon>Cyanobacteriota</taxon>
        <taxon>Cyanophyceae</taxon>
        <taxon>Nostocales</taxon>
        <taxon>Nostocaceae</taxon>
        <taxon>Nostoc</taxon>
    </lineage>
</organism>
<evidence type="ECO:0000313" key="1">
    <source>
        <dbReference type="EMBL" id="QMS91657.1"/>
    </source>
</evidence>
<dbReference type="Proteomes" id="UP000514713">
    <property type="component" value="Chromosome"/>
</dbReference>
<protein>
    <submittedName>
        <fullName evidence="1">Uncharacterized protein</fullName>
    </submittedName>
</protein>
<name>A0A7D7QBI0_9NOSO</name>
<keyword evidence="2" id="KW-1185">Reference proteome</keyword>
<dbReference type="RefSeq" id="WP_181932960.1">
    <property type="nucleotide sequence ID" value="NZ_CP054698.1"/>
</dbReference>
<dbReference type="KEGG" id="ned:HUN01_30160"/>
<gene>
    <name evidence="1" type="ORF">HUN01_30160</name>
</gene>